<reference evidence="2 3" key="1">
    <citation type="submission" date="2020-08" db="EMBL/GenBank/DDBJ databases">
        <title>Plant Genome Project.</title>
        <authorList>
            <person name="Zhang R.-G."/>
        </authorList>
    </citation>
    <scope>NUCLEOTIDE SEQUENCE [LARGE SCALE GENOMIC DNA]</scope>
    <source>
        <tissue evidence="2">Rhizome</tissue>
    </source>
</reference>
<dbReference type="PANTHER" id="PTHR37720">
    <property type="entry name" value="OS10G0481400 PROTEIN"/>
    <property type="match status" value="1"/>
</dbReference>
<dbReference type="Proteomes" id="UP000734854">
    <property type="component" value="Unassembled WGS sequence"/>
</dbReference>
<evidence type="ECO:0000313" key="3">
    <source>
        <dbReference type="Proteomes" id="UP000734854"/>
    </source>
</evidence>
<gene>
    <name evidence="2" type="ORF">ZIOFF_019498</name>
    <name evidence="1" type="ORF">ZIOFF_022918</name>
</gene>
<name>A0A8J5LNZ1_ZINOF</name>
<sequence>MISIVTQERLLGAALGATFTALVVLENRKAVHRSIAYDNPVHHEPIENMLGKNISSEFAHMWNKGIDMTLGKLVVYLSNRGW</sequence>
<dbReference type="EMBL" id="JACMSC010000005">
    <property type="protein sequence ID" value="KAG6522358.1"/>
    <property type="molecule type" value="Genomic_DNA"/>
</dbReference>
<evidence type="ECO:0000313" key="1">
    <source>
        <dbReference type="EMBL" id="KAG6519424.1"/>
    </source>
</evidence>
<dbReference type="PANTHER" id="PTHR37720:SF2">
    <property type="entry name" value="OS10G0481400 PROTEIN"/>
    <property type="match status" value="1"/>
</dbReference>
<proteinExistence type="predicted"/>
<dbReference type="EMBL" id="JACMSC010000006">
    <property type="protein sequence ID" value="KAG6519424.1"/>
    <property type="molecule type" value="Genomic_DNA"/>
</dbReference>
<evidence type="ECO:0000313" key="2">
    <source>
        <dbReference type="EMBL" id="KAG6522358.1"/>
    </source>
</evidence>
<keyword evidence="3" id="KW-1185">Reference proteome</keyword>
<protein>
    <submittedName>
        <fullName evidence="2">Uncharacterized protein</fullName>
    </submittedName>
</protein>
<organism evidence="2 3">
    <name type="scientific">Zingiber officinale</name>
    <name type="common">Ginger</name>
    <name type="synonym">Amomum zingiber</name>
    <dbReference type="NCBI Taxonomy" id="94328"/>
    <lineage>
        <taxon>Eukaryota</taxon>
        <taxon>Viridiplantae</taxon>
        <taxon>Streptophyta</taxon>
        <taxon>Embryophyta</taxon>
        <taxon>Tracheophyta</taxon>
        <taxon>Spermatophyta</taxon>
        <taxon>Magnoliopsida</taxon>
        <taxon>Liliopsida</taxon>
        <taxon>Zingiberales</taxon>
        <taxon>Zingiberaceae</taxon>
        <taxon>Zingiber</taxon>
    </lineage>
</organism>
<dbReference type="OrthoDB" id="1895233at2759"/>
<dbReference type="AlphaFoldDB" id="A0A8J5LNZ1"/>
<accession>A0A8J5LNZ1</accession>
<comment type="caution">
    <text evidence="2">The sequence shown here is derived from an EMBL/GenBank/DDBJ whole genome shotgun (WGS) entry which is preliminary data.</text>
</comment>